<feature type="domain" description="CSD" evidence="2">
    <location>
        <begin position="70"/>
        <end position="135"/>
    </location>
</feature>
<evidence type="ECO:0000313" key="4">
    <source>
        <dbReference type="Proteomes" id="UP000013827"/>
    </source>
</evidence>
<dbReference type="SMART" id="SM00357">
    <property type="entry name" value="CSP"/>
    <property type="match status" value="1"/>
</dbReference>
<reference evidence="4" key="1">
    <citation type="journal article" date="2013" name="Nature">
        <title>Pan genome of the phytoplankton Emiliania underpins its global distribution.</title>
        <authorList>
            <person name="Read B.A."/>
            <person name="Kegel J."/>
            <person name="Klute M.J."/>
            <person name="Kuo A."/>
            <person name="Lefebvre S.C."/>
            <person name="Maumus F."/>
            <person name="Mayer C."/>
            <person name="Miller J."/>
            <person name="Monier A."/>
            <person name="Salamov A."/>
            <person name="Young J."/>
            <person name="Aguilar M."/>
            <person name="Claverie J.M."/>
            <person name="Frickenhaus S."/>
            <person name="Gonzalez K."/>
            <person name="Herman E.K."/>
            <person name="Lin Y.C."/>
            <person name="Napier J."/>
            <person name="Ogata H."/>
            <person name="Sarno A.F."/>
            <person name="Shmutz J."/>
            <person name="Schroeder D."/>
            <person name="de Vargas C."/>
            <person name="Verret F."/>
            <person name="von Dassow P."/>
            <person name="Valentin K."/>
            <person name="Van de Peer Y."/>
            <person name="Wheeler G."/>
            <person name="Dacks J.B."/>
            <person name="Delwiche C.F."/>
            <person name="Dyhrman S.T."/>
            <person name="Glockner G."/>
            <person name="John U."/>
            <person name="Richards T."/>
            <person name="Worden A.Z."/>
            <person name="Zhang X."/>
            <person name="Grigoriev I.V."/>
            <person name="Allen A.E."/>
            <person name="Bidle K."/>
            <person name="Borodovsky M."/>
            <person name="Bowler C."/>
            <person name="Brownlee C."/>
            <person name="Cock J.M."/>
            <person name="Elias M."/>
            <person name="Gladyshev V.N."/>
            <person name="Groth M."/>
            <person name="Guda C."/>
            <person name="Hadaegh A."/>
            <person name="Iglesias-Rodriguez M.D."/>
            <person name="Jenkins J."/>
            <person name="Jones B.M."/>
            <person name="Lawson T."/>
            <person name="Leese F."/>
            <person name="Lindquist E."/>
            <person name="Lobanov A."/>
            <person name="Lomsadze A."/>
            <person name="Malik S.B."/>
            <person name="Marsh M.E."/>
            <person name="Mackinder L."/>
            <person name="Mock T."/>
            <person name="Mueller-Roeber B."/>
            <person name="Pagarete A."/>
            <person name="Parker M."/>
            <person name="Probert I."/>
            <person name="Quesneville H."/>
            <person name="Raines C."/>
            <person name="Rensing S.A."/>
            <person name="Riano-Pachon D.M."/>
            <person name="Richier S."/>
            <person name="Rokitta S."/>
            <person name="Shiraiwa Y."/>
            <person name="Soanes D.M."/>
            <person name="van der Giezen M."/>
            <person name="Wahlund T.M."/>
            <person name="Williams B."/>
            <person name="Wilson W."/>
            <person name="Wolfe G."/>
            <person name="Wurch L.L."/>
        </authorList>
    </citation>
    <scope>NUCLEOTIDE SEQUENCE</scope>
</reference>
<dbReference type="PaxDb" id="2903-EOD17536"/>
<dbReference type="PANTHER" id="PTHR46565:SF20">
    <property type="entry name" value="COLD SHOCK DOMAIN-CONTAINING PROTEIN 4"/>
    <property type="match status" value="1"/>
</dbReference>
<keyword evidence="4" id="KW-1185">Reference proteome</keyword>
<dbReference type="RefSeq" id="XP_005786301.1">
    <property type="nucleotide sequence ID" value="XM_005786244.1"/>
</dbReference>
<dbReference type="Pfam" id="PF00313">
    <property type="entry name" value="CSD"/>
    <property type="match status" value="1"/>
</dbReference>
<reference evidence="3" key="2">
    <citation type="submission" date="2024-10" db="UniProtKB">
        <authorList>
            <consortium name="EnsemblProtists"/>
        </authorList>
    </citation>
    <scope>IDENTIFICATION</scope>
</reference>
<dbReference type="Proteomes" id="UP000013827">
    <property type="component" value="Unassembled WGS sequence"/>
</dbReference>
<evidence type="ECO:0000256" key="1">
    <source>
        <dbReference type="SAM" id="MobiDB-lite"/>
    </source>
</evidence>
<dbReference type="SUPFAM" id="SSF50249">
    <property type="entry name" value="Nucleic acid-binding proteins"/>
    <property type="match status" value="1"/>
</dbReference>
<evidence type="ECO:0000313" key="3">
    <source>
        <dbReference type="EnsemblProtists" id="EOD33872"/>
    </source>
</evidence>
<sequence>MMELAKSKGIGLAVGHAAGLVDPSLAAAAVADAPTAKHGCWGHSTSSSGQPPPTARLVIPDNEPPPPPGKIMGTVKTFNMEKGFGFILPDGGGEDVFVHSREVTDGNALARNARVCFRAEFDPLKQKTKAADVTGGHGRAPAPP</sequence>
<dbReference type="PROSITE" id="PS51857">
    <property type="entry name" value="CSD_2"/>
    <property type="match status" value="1"/>
</dbReference>
<dbReference type="KEGG" id="ehx:EMIHUDRAFT_244036"/>
<dbReference type="InterPro" id="IPR012340">
    <property type="entry name" value="NA-bd_OB-fold"/>
</dbReference>
<dbReference type="HOGENOM" id="CLU_1800091_0_0_1"/>
<dbReference type="InterPro" id="IPR019844">
    <property type="entry name" value="CSD_CS"/>
</dbReference>
<dbReference type="PANTHER" id="PTHR46565">
    <property type="entry name" value="COLD SHOCK DOMAIN PROTEIN 2"/>
    <property type="match status" value="1"/>
</dbReference>
<dbReference type="InterPro" id="IPR011129">
    <property type="entry name" value="CSD"/>
</dbReference>
<dbReference type="GO" id="GO:0003676">
    <property type="term" value="F:nucleic acid binding"/>
    <property type="evidence" value="ECO:0007669"/>
    <property type="project" value="InterPro"/>
</dbReference>
<proteinExistence type="predicted"/>
<dbReference type="KEGG" id="ehx:EMIHUDRAFT_229183"/>
<dbReference type="PROSITE" id="PS00352">
    <property type="entry name" value="CSD_1"/>
    <property type="match status" value="1"/>
</dbReference>
<protein>
    <recommendedName>
        <fullName evidence="2">CSD domain-containing protein</fullName>
    </recommendedName>
</protein>
<dbReference type="InterPro" id="IPR002059">
    <property type="entry name" value="CSP_DNA-bd"/>
</dbReference>
<name>A0A0D3KDN7_EMIH1</name>
<feature type="region of interest" description="Disordered" evidence="1">
    <location>
        <begin position="41"/>
        <end position="70"/>
    </location>
</feature>
<dbReference type="Gene3D" id="2.40.50.140">
    <property type="entry name" value="Nucleic acid-binding proteins"/>
    <property type="match status" value="1"/>
</dbReference>
<dbReference type="GeneID" id="17279143"/>
<dbReference type="EnsemblProtists" id="EOD33872">
    <property type="protein sequence ID" value="EOD33872"/>
    <property type="gene ID" value="EMIHUDRAFT_229183"/>
</dbReference>
<evidence type="ECO:0000259" key="2">
    <source>
        <dbReference type="PROSITE" id="PS51857"/>
    </source>
</evidence>
<dbReference type="CDD" id="cd04458">
    <property type="entry name" value="CSP_CDS"/>
    <property type="match status" value="1"/>
</dbReference>
<organism evidence="3 4">
    <name type="scientific">Emiliania huxleyi (strain CCMP1516)</name>
    <dbReference type="NCBI Taxonomy" id="280463"/>
    <lineage>
        <taxon>Eukaryota</taxon>
        <taxon>Haptista</taxon>
        <taxon>Haptophyta</taxon>
        <taxon>Prymnesiophyceae</taxon>
        <taxon>Isochrysidales</taxon>
        <taxon>Noelaerhabdaceae</taxon>
        <taxon>Emiliania</taxon>
    </lineage>
</organism>
<dbReference type="GeneID" id="17263687"/>
<dbReference type="STRING" id="2903.R1DFX0"/>
<dbReference type="AlphaFoldDB" id="A0A0D3KDN7"/>
<dbReference type="EnsemblProtists" id="EOD17536">
    <property type="protein sequence ID" value="EOD17536"/>
    <property type="gene ID" value="EMIHUDRAFT_244036"/>
</dbReference>
<dbReference type="RefSeq" id="XP_005769965.1">
    <property type="nucleotide sequence ID" value="XM_005769908.1"/>
</dbReference>
<accession>A0A0D3KDN7</accession>
<dbReference type="PRINTS" id="PR00050">
    <property type="entry name" value="COLDSHOCK"/>
</dbReference>